<dbReference type="InterPro" id="IPR001611">
    <property type="entry name" value="Leu-rich_rpt"/>
</dbReference>
<feature type="region of interest" description="Disordered" evidence="3">
    <location>
        <begin position="498"/>
        <end position="522"/>
    </location>
</feature>
<dbReference type="PRINTS" id="PR01217">
    <property type="entry name" value="PRICHEXTENSN"/>
</dbReference>
<evidence type="ECO:0000256" key="2">
    <source>
        <dbReference type="ARBA" id="ARBA00022737"/>
    </source>
</evidence>
<dbReference type="Proteomes" id="UP000257886">
    <property type="component" value="Unassembled WGS sequence"/>
</dbReference>
<keyword evidence="4" id="KW-0472">Membrane</keyword>
<sequence>MRISRSFCAKYSSGGGIPNQSASLNANGAADAEKTEDTNNLFANNPTLKQALYDSIKEYDTDVTLPSSVNDWHPTKKGMENIKKLGISGKGISDISFLKYFPNLEDLNLSENKISDISQLASLTNLKNLNLSWNNISDITKLSGLTNLESLDISTNKISNVDSLVGLCNGKLKTINAKTNNISNVYNIYTIAYKKNISWNNNVDRDKYNCSYDFSDQHIEKNITPSDAINGYNVNQIVKPTKIKDADYIFNYRYAYMNFFDIYHSRYTFTNELIHIDKNDGVKLIDFDLNKKLGENGYNGTSTVHYGPDFRFNGRLLIRQYVIKRINIEVNFGQSIDFRNALKNSKLSGYSGKISDLGLEFCGYDPWAGYTNSNSPDDWTAFFPGKETFEFPVCYKNGEFNNHIEGYFPADNLTFIVTAKTMAQTWPAKSSDVKIDNIDSSSKNPPAKQPTVDSIKTDVKKQVEGLFTTTSRLNYPLIPEGKTPSACDLCDPNKSEDGCSSACQNDDDNPDDGFSSDSRPYYYNDDNDRVYPIKIGDSYYKSCYNVDDPDACTTQYYYKAPTVTVDDFKIPEATDKDQTVEVPVTVSYVDGSKCTFKASFTVKAKPQLNPPTPKPQPQPQPVTPQPQPHPQPVPEPQPHPVTPTPQPTPTPDPQNPPVTPAPAPTPDQPETPSGQTHMTEPEILPKPYLNIDVTPDSNIGTTPNTGSENSNTPNPYLNQKPDASRNGASKNGVAFAKSANRHKTAAGINSASHKSRGTIPATGSESSLIAIVAMLSILLGVVAICKCKFKQYIL</sequence>
<keyword evidence="6" id="KW-1185">Reference proteome</keyword>
<dbReference type="Pfam" id="PF12799">
    <property type="entry name" value="LRR_4"/>
    <property type="match status" value="2"/>
</dbReference>
<keyword evidence="2" id="KW-0677">Repeat</keyword>
<evidence type="ECO:0000313" key="5">
    <source>
        <dbReference type="EMBL" id="MDZ7545034.1"/>
    </source>
</evidence>
<keyword evidence="4" id="KW-1133">Transmembrane helix</keyword>
<dbReference type="EMBL" id="NNRR02000001">
    <property type="protein sequence ID" value="MDZ7545034.1"/>
    <property type="molecule type" value="Genomic_DNA"/>
</dbReference>
<dbReference type="SUPFAM" id="SSF52058">
    <property type="entry name" value="L domain-like"/>
    <property type="match status" value="1"/>
</dbReference>
<dbReference type="RefSeq" id="WP_322524476.1">
    <property type="nucleotide sequence ID" value="NZ_NNRR02000001.1"/>
</dbReference>
<feature type="compositionally biased region" description="Pro residues" evidence="3">
    <location>
        <begin position="608"/>
        <end position="669"/>
    </location>
</feature>
<evidence type="ECO:0000256" key="1">
    <source>
        <dbReference type="ARBA" id="ARBA00022614"/>
    </source>
</evidence>
<feature type="region of interest" description="Disordered" evidence="3">
    <location>
        <begin position="434"/>
        <end position="455"/>
    </location>
</feature>
<dbReference type="InterPro" id="IPR003591">
    <property type="entry name" value="Leu-rich_rpt_typical-subtyp"/>
</dbReference>
<feature type="region of interest" description="Disordered" evidence="3">
    <location>
        <begin position="604"/>
        <end position="761"/>
    </location>
</feature>
<dbReference type="SMART" id="SM00369">
    <property type="entry name" value="LRR_TYP"/>
    <property type="match status" value="3"/>
</dbReference>
<organism evidence="5 6">
    <name type="scientific">Gardnerella piotii</name>
    <dbReference type="NCBI Taxonomy" id="2792977"/>
    <lineage>
        <taxon>Bacteria</taxon>
        <taxon>Bacillati</taxon>
        <taxon>Actinomycetota</taxon>
        <taxon>Actinomycetes</taxon>
        <taxon>Bifidobacteriales</taxon>
        <taxon>Bifidobacteriaceae</taxon>
        <taxon>Gardnerella</taxon>
    </lineage>
</organism>
<dbReference type="InterPro" id="IPR025875">
    <property type="entry name" value="Leu-rich_rpt_4"/>
</dbReference>
<keyword evidence="4" id="KW-0812">Transmembrane</keyword>
<reference evidence="5 6" key="1">
    <citation type="journal article" date="2021" name="Microb. Ecol.">
        <title>A Generalist Lifestyle Allows Rare Gardnerella spp. to Persist at Low Levels in the Vaginal Microbiome.</title>
        <authorList>
            <person name="Khan S."/>
            <person name="Vancuren S.J."/>
            <person name="Hill J.E."/>
        </authorList>
    </citation>
    <scope>NUCLEOTIDE SEQUENCE [LARGE SCALE GENOMIC DNA]</scope>
    <source>
        <strain evidence="5 6">GH020</strain>
    </source>
</reference>
<protein>
    <submittedName>
        <fullName evidence="5">Leucine-rich repeat domain-containing protein</fullName>
    </submittedName>
</protein>
<feature type="compositionally biased region" description="Polar residues" evidence="3">
    <location>
        <begin position="695"/>
        <end position="717"/>
    </location>
</feature>
<name>A0ABU5MRW3_9BIFI</name>
<dbReference type="InterPro" id="IPR032675">
    <property type="entry name" value="LRR_dom_sf"/>
</dbReference>
<gene>
    <name evidence="5" type="ORF">CG393_005090</name>
</gene>
<evidence type="ECO:0000256" key="4">
    <source>
        <dbReference type="SAM" id="Phobius"/>
    </source>
</evidence>
<evidence type="ECO:0000256" key="3">
    <source>
        <dbReference type="SAM" id="MobiDB-lite"/>
    </source>
</evidence>
<dbReference type="PANTHER" id="PTHR46652:SF3">
    <property type="entry name" value="LEUCINE-RICH REPEAT-CONTAINING PROTEIN 9"/>
    <property type="match status" value="1"/>
</dbReference>
<proteinExistence type="predicted"/>
<dbReference type="PANTHER" id="PTHR46652">
    <property type="entry name" value="LEUCINE-RICH REPEAT AND IQ DOMAIN-CONTAINING PROTEIN 1-RELATED"/>
    <property type="match status" value="1"/>
</dbReference>
<dbReference type="PROSITE" id="PS51450">
    <property type="entry name" value="LRR"/>
    <property type="match status" value="3"/>
</dbReference>
<comment type="caution">
    <text evidence="5">The sequence shown here is derived from an EMBL/GenBank/DDBJ whole genome shotgun (WGS) entry which is preliminary data.</text>
</comment>
<feature type="transmembrane region" description="Helical" evidence="4">
    <location>
        <begin position="768"/>
        <end position="785"/>
    </location>
</feature>
<accession>A0ABU5MRW3</accession>
<dbReference type="SMART" id="SM00365">
    <property type="entry name" value="LRR_SD22"/>
    <property type="match status" value="3"/>
</dbReference>
<keyword evidence="1" id="KW-0433">Leucine-rich repeat</keyword>
<dbReference type="Gene3D" id="3.80.10.10">
    <property type="entry name" value="Ribonuclease Inhibitor"/>
    <property type="match status" value="1"/>
</dbReference>
<dbReference type="InterPro" id="IPR050836">
    <property type="entry name" value="SDS22/Internalin_LRR"/>
</dbReference>
<evidence type="ECO:0000313" key="6">
    <source>
        <dbReference type="Proteomes" id="UP000257886"/>
    </source>
</evidence>